<feature type="signal peptide" evidence="16">
    <location>
        <begin position="1"/>
        <end position="20"/>
    </location>
</feature>
<evidence type="ECO:0000256" key="4">
    <source>
        <dbReference type="ARBA" id="ARBA00012448"/>
    </source>
</evidence>
<keyword evidence="6" id="KW-0645">Protease</keyword>
<dbReference type="SUPFAM" id="SSF56601">
    <property type="entry name" value="beta-lactamase/transpeptidase-like"/>
    <property type="match status" value="1"/>
</dbReference>
<comment type="catalytic activity">
    <reaction evidence="12">
        <text>Preferential cleavage: (Ac)2-L-Lys-D-Ala-|-D-Ala. Also transpeptidation of peptidyl-alanyl moieties that are N-acyl substituents of D-alanine.</text>
        <dbReference type="EC" id="3.4.16.4"/>
    </reaction>
</comment>
<feature type="binding site" evidence="14">
    <location>
        <position position="219"/>
    </location>
    <ligand>
        <name>substrate</name>
    </ligand>
</feature>
<comment type="pathway">
    <text evidence="2">Cell wall biogenesis; peptidoglycan biosynthesis.</text>
</comment>
<gene>
    <name evidence="18" type="ORF">IB211_02933c</name>
</gene>
<evidence type="ECO:0000256" key="16">
    <source>
        <dbReference type="SAM" id="SignalP"/>
    </source>
</evidence>
<dbReference type="InterPro" id="IPR001967">
    <property type="entry name" value="Peptidase_S11_N"/>
</dbReference>
<proteinExistence type="inferred from homology"/>
<keyword evidence="9" id="KW-0133">Cell shape</keyword>
<dbReference type="Gene3D" id="3.40.710.10">
    <property type="entry name" value="DD-peptidase/beta-lactamase superfamily"/>
    <property type="match status" value="1"/>
</dbReference>
<reference evidence="18 19" key="1">
    <citation type="journal article" date="2015" name="Nat. Commun.">
        <title>Production of butyrate from lysine and the Amadori product fructoselysine by a human gut commensal.</title>
        <authorList>
            <person name="Bui T.P."/>
            <person name="Ritari J."/>
            <person name="Boeren S."/>
            <person name="de Waard P."/>
            <person name="Plugge C.M."/>
            <person name="de Vos W.M."/>
        </authorList>
    </citation>
    <scope>NUCLEOTIDE SEQUENCE [LARGE SCALE GENOMIC DNA]</scope>
    <source>
        <strain evidence="18 19">AF211</strain>
    </source>
</reference>
<reference evidence="19" key="2">
    <citation type="submission" date="2015-04" db="EMBL/GenBank/DDBJ databases">
        <title>A butyrogenic pathway from the amino acid lysine in a human gut commensal.</title>
        <authorList>
            <person name="de Vos W.M."/>
            <person name="Bui N.T.P."/>
            <person name="Plugge C.M."/>
            <person name="Ritari J."/>
        </authorList>
    </citation>
    <scope>NUCLEOTIDE SEQUENCE [LARGE SCALE GENOMIC DNA]</scope>
    <source>
        <strain evidence="19">AF211</strain>
    </source>
</reference>
<keyword evidence="11" id="KW-0961">Cell wall biogenesis/degradation</keyword>
<dbReference type="KEGG" id="ibu:IB211_02933c"/>
<dbReference type="PATRIC" id="fig|1297617.4.peg.3013"/>
<dbReference type="PRINTS" id="PR00725">
    <property type="entry name" value="DADACBPTASE1"/>
</dbReference>
<dbReference type="eggNOG" id="COG1686">
    <property type="taxonomic scope" value="Bacteria"/>
</dbReference>
<evidence type="ECO:0000256" key="14">
    <source>
        <dbReference type="PIRSR" id="PIRSR618044-2"/>
    </source>
</evidence>
<dbReference type="Pfam" id="PF07943">
    <property type="entry name" value="PBP5_C"/>
    <property type="match status" value="1"/>
</dbReference>
<feature type="active site" description="Acyl-ester intermediate" evidence="13">
    <location>
        <position position="56"/>
    </location>
</feature>
<dbReference type="Gene3D" id="2.60.410.10">
    <property type="entry name" value="D-Ala-D-Ala carboxypeptidase, C-terminal domain"/>
    <property type="match status" value="1"/>
</dbReference>
<evidence type="ECO:0000256" key="10">
    <source>
        <dbReference type="ARBA" id="ARBA00022984"/>
    </source>
</evidence>
<keyword evidence="10" id="KW-0573">Peptidoglycan synthesis</keyword>
<dbReference type="UniPathway" id="UPA00219"/>
<sequence length="376" mass="40413">MKRILAAFLCACLLVLPAAAVTGAPETEAGSAVLMEKETGTVLYEDHAHDKLEPASVTKVMTLLLVMEAIDSGRLKLDDMVTVSARAASMGGSQVYLKEGEQMTVDDMLKAVAVVSGNDAAVALAEHLAGSESAFVERMNQRAHELGMEDTNFLNCTGLPAAGHLTSAYDIALMSRALIGHAKIREYTTIWMDTIRDGQFQLANTNKLVRFYEGCTGLKTGSTDSALYCLSATAERDGMELIAVVMKSPTSAQRFESAKSLLNFGFANYTLLDIQPDAAIPPVEVSLGTLDQVQPILGQGSRILVDRNELNEVTTELRLTDNVEAPVEQGQKLGEMVVSVGGQERQVIPLVADQAVERLTLPGIFAKFVKQLFMAG</sequence>
<feature type="domain" description="Peptidase S11 D-Ala-D-Ala carboxypeptidase A C-terminal" evidence="17">
    <location>
        <begin position="266"/>
        <end position="358"/>
    </location>
</feature>
<feature type="active site" evidence="13">
    <location>
        <position position="116"/>
    </location>
</feature>
<dbReference type="GO" id="GO:0009002">
    <property type="term" value="F:serine-type D-Ala-D-Ala carboxypeptidase activity"/>
    <property type="evidence" value="ECO:0007669"/>
    <property type="project" value="UniProtKB-EC"/>
</dbReference>
<evidence type="ECO:0000256" key="11">
    <source>
        <dbReference type="ARBA" id="ARBA00023316"/>
    </source>
</evidence>
<evidence type="ECO:0000256" key="15">
    <source>
        <dbReference type="RuleBase" id="RU004016"/>
    </source>
</evidence>
<dbReference type="PANTHER" id="PTHR21581:SF6">
    <property type="entry name" value="TRAFFICKING PROTEIN PARTICLE COMPLEX SUBUNIT 12"/>
    <property type="match status" value="1"/>
</dbReference>
<evidence type="ECO:0000256" key="12">
    <source>
        <dbReference type="ARBA" id="ARBA00034000"/>
    </source>
</evidence>
<evidence type="ECO:0000256" key="13">
    <source>
        <dbReference type="PIRSR" id="PIRSR618044-1"/>
    </source>
</evidence>
<keyword evidence="19" id="KW-1185">Reference proteome</keyword>
<evidence type="ECO:0000256" key="1">
    <source>
        <dbReference type="ARBA" id="ARBA00003217"/>
    </source>
</evidence>
<dbReference type="InterPro" id="IPR018044">
    <property type="entry name" value="Peptidase_S11"/>
</dbReference>
<name>A0A0S2W7K3_9FIRM</name>
<dbReference type="RefSeq" id="WP_033118096.1">
    <property type="nucleotide sequence ID" value="NZ_CP011307.1"/>
</dbReference>
<dbReference type="EC" id="3.4.16.4" evidence="4"/>
<dbReference type="GO" id="GO:0071555">
    <property type="term" value="P:cell wall organization"/>
    <property type="evidence" value="ECO:0007669"/>
    <property type="project" value="UniProtKB-KW"/>
</dbReference>
<evidence type="ECO:0000313" key="19">
    <source>
        <dbReference type="Proteomes" id="UP000064844"/>
    </source>
</evidence>
<comment type="similarity">
    <text evidence="3 15">Belongs to the peptidase S11 family.</text>
</comment>
<evidence type="ECO:0000259" key="17">
    <source>
        <dbReference type="SMART" id="SM00936"/>
    </source>
</evidence>
<dbReference type="Pfam" id="PF00768">
    <property type="entry name" value="Peptidase_S11"/>
    <property type="match status" value="1"/>
</dbReference>
<dbReference type="SUPFAM" id="SSF69189">
    <property type="entry name" value="Penicillin-binding protein associated domain"/>
    <property type="match status" value="1"/>
</dbReference>
<dbReference type="SMART" id="SM00936">
    <property type="entry name" value="PBP5_C"/>
    <property type="match status" value="1"/>
</dbReference>
<keyword evidence="8 18" id="KW-0378">Hydrolase</keyword>
<dbReference type="PANTHER" id="PTHR21581">
    <property type="entry name" value="D-ALANYL-D-ALANINE CARBOXYPEPTIDASE"/>
    <property type="match status" value="1"/>
</dbReference>
<organism evidence="18 19">
    <name type="scientific">Intestinimonas butyriciproducens</name>
    <dbReference type="NCBI Taxonomy" id="1297617"/>
    <lineage>
        <taxon>Bacteria</taxon>
        <taxon>Bacillati</taxon>
        <taxon>Bacillota</taxon>
        <taxon>Clostridia</taxon>
        <taxon>Eubacteriales</taxon>
        <taxon>Intestinimonas</taxon>
    </lineage>
</organism>
<keyword evidence="7 16" id="KW-0732">Signal</keyword>
<dbReference type="GO" id="GO:0009252">
    <property type="term" value="P:peptidoglycan biosynthetic process"/>
    <property type="evidence" value="ECO:0007669"/>
    <property type="project" value="UniProtKB-UniPathway"/>
</dbReference>
<comment type="function">
    <text evidence="1">Removes C-terminal D-alanyl residues from sugar-peptide cell wall precursors.</text>
</comment>
<feature type="active site" description="Proton acceptor" evidence="13">
    <location>
        <position position="59"/>
    </location>
</feature>
<dbReference type="STRING" id="1297617.IB211_02933c"/>
<evidence type="ECO:0000256" key="9">
    <source>
        <dbReference type="ARBA" id="ARBA00022960"/>
    </source>
</evidence>
<protein>
    <recommendedName>
        <fullName evidence="4">serine-type D-Ala-D-Ala carboxypeptidase</fullName>
        <ecNumber evidence="4">3.4.16.4</ecNumber>
    </recommendedName>
</protein>
<evidence type="ECO:0000256" key="7">
    <source>
        <dbReference type="ARBA" id="ARBA00022729"/>
    </source>
</evidence>
<evidence type="ECO:0000256" key="2">
    <source>
        <dbReference type="ARBA" id="ARBA00004752"/>
    </source>
</evidence>
<dbReference type="InterPro" id="IPR015956">
    <property type="entry name" value="Peniciliin-bd_prot_C_sf"/>
</dbReference>
<evidence type="ECO:0000256" key="6">
    <source>
        <dbReference type="ARBA" id="ARBA00022670"/>
    </source>
</evidence>
<dbReference type="InterPro" id="IPR012338">
    <property type="entry name" value="Beta-lactam/transpept-like"/>
</dbReference>
<dbReference type="AlphaFoldDB" id="A0A0S2W7K3"/>
<evidence type="ECO:0000256" key="8">
    <source>
        <dbReference type="ARBA" id="ARBA00022801"/>
    </source>
</evidence>
<dbReference type="Proteomes" id="UP000064844">
    <property type="component" value="Chromosome"/>
</dbReference>
<evidence type="ECO:0000313" key="18">
    <source>
        <dbReference type="EMBL" id="ALP95324.1"/>
    </source>
</evidence>
<dbReference type="InterPro" id="IPR012907">
    <property type="entry name" value="Peptidase_S11_C"/>
</dbReference>
<evidence type="ECO:0000256" key="5">
    <source>
        <dbReference type="ARBA" id="ARBA00022645"/>
    </source>
</evidence>
<dbReference type="GO" id="GO:0006508">
    <property type="term" value="P:proteolysis"/>
    <property type="evidence" value="ECO:0007669"/>
    <property type="project" value="UniProtKB-KW"/>
</dbReference>
<keyword evidence="5 18" id="KW-0121">Carboxypeptidase</keyword>
<dbReference type="GO" id="GO:0008360">
    <property type="term" value="P:regulation of cell shape"/>
    <property type="evidence" value="ECO:0007669"/>
    <property type="project" value="UniProtKB-KW"/>
</dbReference>
<dbReference type="InterPro" id="IPR037167">
    <property type="entry name" value="Peptidase_S11_C_sf"/>
</dbReference>
<accession>A0A0S2W7K3</accession>
<evidence type="ECO:0000256" key="3">
    <source>
        <dbReference type="ARBA" id="ARBA00007164"/>
    </source>
</evidence>
<feature type="chain" id="PRO_5006606423" description="serine-type D-Ala-D-Ala carboxypeptidase" evidence="16">
    <location>
        <begin position="21"/>
        <end position="376"/>
    </location>
</feature>
<dbReference type="EMBL" id="CP011307">
    <property type="protein sequence ID" value="ALP95324.1"/>
    <property type="molecule type" value="Genomic_DNA"/>
</dbReference>